<reference evidence="3" key="1">
    <citation type="submission" date="2021-05" db="EMBL/GenBank/DDBJ databases">
        <authorList>
            <person name="Arsene-Ploetze F."/>
        </authorList>
    </citation>
    <scope>NUCLEOTIDE SEQUENCE</scope>
    <source>
        <strain evidence="3">DSM 42138</strain>
    </source>
</reference>
<dbReference type="PANTHER" id="PTHR33498:SF1">
    <property type="entry name" value="TRANSPOSASE FOR INSERTION SEQUENCE ELEMENT IS1557"/>
    <property type="match status" value="1"/>
</dbReference>
<protein>
    <recommendedName>
        <fullName evidence="2">Transposase IS204/IS1001/IS1096/IS1165 zinc-finger domain-containing protein</fullName>
    </recommendedName>
</protein>
<comment type="caution">
    <text evidence="3">The sequence shown here is derived from an EMBL/GenBank/DDBJ whole genome shotgun (WGS) entry which is preliminary data.</text>
</comment>
<feature type="region of interest" description="Disordered" evidence="1">
    <location>
        <begin position="188"/>
        <end position="243"/>
    </location>
</feature>
<dbReference type="InterPro" id="IPR029261">
    <property type="entry name" value="Transposase_Znf"/>
</dbReference>
<organism evidence="3 4">
    <name type="scientific">Actinacidiphila cocklensis</name>
    <dbReference type="NCBI Taxonomy" id="887465"/>
    <lineage>
        <taxon>Bacteria</taxon>
        <taxon>Bacillati</taxon>
        <taxon>Actinomycetota</taxon>
        <taxon>Actinomycetes</taxon>
        <taxon>Kitasatosporales</taxon>
        <taxon>Streptomycetaceae</taxon>
        <taxon>Actinacidiphila</taxon>
    </lineage>
</organism>
<evidence type="ECO:0000313" key="3">
    <source>
        <dbReference type="EMBL" id="CAG6396333.1"/>
    </source>
</evidence>
<accession>A0A9W4DUC0</accession>
<dbReference type="EMBL" id="CAJSLV010000070">
    <property type="protein sequence ID" value="CAG6396333.1"/>
    <property type="molecule type" value="Genomic_DNA"/>
</dbReference>
<feature type="domain" description="Transposase IS204/IS1001/IS1096/IS1165 zinc-finger" evidence="2">
    <location>
        <begin position="40"/>
        <end position="83"/>
    </location>
</feature>
<keyword evidence="4" id="KW-1185">Reference proteome</keyword>
<sequence>MRDVNSLVVTVFSGLSALVVDDVADGGDAVRVVARTRDVPVPCPVCGVPTGKVHGYHVRTVADVPVDSRRVVVRVRVRRLVCPVLGCRRQTFREQIPGLLERLQRRTTRLTSQISQVVKELCGRASAPYRSRMAAQLLAWDDPPLQRWDTISPYVGATALPDHHADLRVAGPAVSLFRGQGRRNIDLAARGSGAAPRKEVDAAAVRRTPSSSSGTARADHPTRHREPTLGLPKSARRTAPPRA</sequence>
<proteinExistence type="predicted"/>
<evidence type="ECO:0000256" key="1">
    <source>
        <dbReference type="SAM" id="MobiDB-lite"/>
    </source>
</evidence>
<evidence type="ECO:0000259" key="2">
    <source>
        <dbReference type="Pfam" id="PF14690"/>
    </source>
</evidence>
<dbReference type="Pfam" id="PF14690">
    <property type="entry name" value="Zn_ribbon_ISL3"/>
    <property type="match status" value="1"/>
</dbReference>
<gene>
    <name evidence="3" type="ORF">SCOCK_40253</name>
</gene>
<name>A0A9W4DUC0_9ACTN</name>
<dbReference type="Proteomes" id="UP001152519">
    <property type="component" value="Unassembled WGS sequence"/>
</dbReference>
<dbReference type="AlphaFoldDB" id="A0A9W4DUC0"/>
<feature type="compositionally biased region" description="Basic and acidic residues" evidence="1">
    <location>
        <begin position="217"/>
        <end position="227"/>
    </location>
</feature>
<evidence type="ECO:0000313" key="4">
    <source>
        <dbReference type="Proteomes" id="UP001152519"/>
    </source>
</evidence>
<dbReference type="PANTHER" id="PTHR33498">
    <property type="entry name" value="TRANSPOSASE FOR INSERTION SEQUENCE ELEMENT IS1557"/>
    <property type="match status" value="1"/>
</dbReference>
<dbReference type="InterPro" id="IPR047951">
    <property type="entry name" value="Transpos_ISL3"/>
</dbReference>